<accession>A0A9W4T2F2</accession>
<dbReference type="EMBL" id="CAMKVN010004907">
    <property type="protein sequence ID" value="CAI2187972.1"/>
    <property type="molecule type" value="Genomic_DNA"/>
</dbReference>
<sequence>QKDLAPCTRSILRQRMVAPYAKPLTSSYRKGVFRYLGVGLLTVTCGYYIVRNRSLAVTSFNNLEEIL</sequence>
<evidence type="ECO:0000313" key="2">
    <source>
        <dbReference type="EMBL" id="CAI2187972.1"/>
    </source>
</evidence>
<evidence type="ECO:0000256" key="1">
    <source>
        <dbReference type="SAM" id="Phobius"/>
    </source>
</evidence>
<feature type="transmembrane region" description="Helical" evidence="1">
    <location>
        <begin position="32"/>
        <end position="50"/>
    </location>
</feature>
<keyword evidence="1" id="KW-0812">Transmembrane</keyword>
<protein>
    <submittedName>
        <fullName evidence="2">17690_t:CDS:1</fullName>
    </submittedName>
</protein>
<keyword evidence="3" id="KW-1185">Reference proteome</keyword>
<keyword evidence="1" id="KW-1133">Transmembrane helix</keyword>
<gene>
    <name evidence="2" type="ORF">FWILDA_LOCUS13348</name>
</gene>
<reference evidence="2" key="1">
    <citation type="submission" date="2022-08" db="EMBL/GenBank/DDBJ databases">
        <authorList>
            <person name="Kallberg Y."/>
            <person name="Tangrot J."/>
            <person name="Rosling A."/>
        </authorList>
    </citation>
    <scope>NUCLEOTIDE SEQUENCE</scope>
    <source>
        <strain evidence="2">Wild A</strain>
    </source>
</reference>
<dbReference type="AlphaFoldDB" id="A0A9W4T2F2"/>
<keyword evidence="1" id="KW-0472">Membrane</keyword>
<name>A0A9W4T2F2_9GLOM</name>
<proteinExistence type="predicted"/>
<feature type="non-terminal residue" evidence="2">
    <location>
        <position position="1"/>
    </location>
</feature>
<dbReference type="Proteomes" id="UP001153678">
    <property type="component" value="Unassembled WGS sequence"/>
</dbReference>
<evidence type="ECO:0000313" key="3">
    <source>
        <dbReference type="Proteomes" id="UP001153678"/>
    </source>
</evidence>
<comment type="caution">
    <text evidence="2">The sequence shown here is derived from an EMBL/GenBank/DDBJ whole genome shotgun (WGS) entry which is preliminary data.</text>
</comment>
<organism evidence="2 3">
    <name type="scientific">Funneliformis geosporum</name>
    <dbReference type="NCBI Taxonomy" id="1117311"/>
    <lineage>
        <taxon>Eukaryota</taxon>
        <taxon>Fungi</taxon>
        <taxon>Fungi incertae sedis</taxon>
        <taxon>Mucoromycota</taxon>
        <taxon>Glomeromycotina</taxon>
        <taxon>Glomeromycetes</taxon>
        <taxon>Glomerales</taxon>
        <taxon>Glomeraceae</taxon>
        <taxon>Funneliformis</taxon>
    </lineage>
</organism>